<sequence>MKLNLKMVLFCSFYIMSCKPGNESRDVDSKLDALVVQLDSSFIKNKNKTALELFVDKYADSINALHMEELPVFLKDTQFDYHNVGVISPFHNPLPLRKLIFDNVSNCKSLKFILNSSILILKQNPTIQDGIRVEFEEYSFYDLAKKRYEELGCL</sequence>
<evidence type="ECO:0008006" key="3">
    <source>
        <dbReference type="Google" id="ProtNLM"/>
    </source>
</evidence>
<dbReference type="EMBL" id="BMIB01000004">
    <property type="protein sequence ID" value="GGH76683.1"/>
    <property type="molecule type" value="Genomic_DNA"/>
</dbReference>
<reference evidence="1" key="1">
    <citation type="journal article" date="2014" name="Int. J. Syst. Evol. Microbiol.">
        <title>Complete genome sequence of Corynebacterium casei LMG S-19264T (=DSM 44701T), isolated from a smear-ripened cheese.</title>
        <authorList>
            <consortium name="US DOE Joint Genome Institute (JGI-PGF)"/>
            <person name="Walter F."/>
            <person name="Albersmeier A."/>
            <person name="Kalinowski J."/>
            <person name="Ruckert C."/>
        </authorList>
    </citation>
    <scope>NUCLEOTIDE SEQUENCE</scope>
    <source>
        <strain evidence="1">CGMCC 1.15290</strain>
    </source>
</reference>
<protein>
    <recommendedName>
        <fullName evidence="3">Lipoprotein</fullName>
    </recommendedName>
</protein>
<evidence type="ECO:0000313" key="1">
    <source>
        <dbReference type="EMBL" id="GGH76683.1"/>
    </source>
</evidence>
<evidence type="ECO:0000313" key="2">
    <source>
        <dbReference type="Proteomes" id="UP000627292"/>
    </source>
</evidence>
<reference evidence="1" key="2">
    <citation type="submission" date="2020-09" db="EMBL/GenBank/DDBJ databases">
        <authorList>
            <person name="Sun Q."/>
            <person name="Zhou Y."/>
        </authorList>
    </citation>
    <scope>NUCLEOTIDE SEQUENCE</scope>
    <source>
        <strain evidence="1">CGMCC 1.15290</strain>
    </source>
</reference>
<gene>
    <name evidence="1" type="ORF">GCM10011379_41890</name>
</gene>
<organism evidence="1 2">
    <name type="scientific">Filimonas zeae</name>
    <dbReference type="NCBI Taxonomy" id="1737353"/>
    <lineage>
        <taxon>Bacteria</taxon>
        <taxon>Pseudomonadati</taxon>
        <taxon>Bacteroidota</taxon>
        <taxon>Chitinophagia</taxon>
        <taxon>Chitinophagales</taxon>
        <taxon>Chitinophagaceae</taxon>
        <taxon>Filimonas</taxon>
    </lineage>
</organism>
<keyword evidence="2" id="KW-1185">Reference proteome</keyword>
<accession>A0A917MXZ5</accession>
<dbReference type="Proteomes" id="UP000627292">
    <property type="component" value="Unassembled WGS sequence"/>
</dbReference>
<comment type="caution">
    <text evidence="1">The sequence shown here is derived from an EMBL/GenBank/DDBJ whole genome shotgun (WGS) entry which is preliminary data.</text>
</comment>
<dbReference type="RefSeq" id="WP_188956010.1">
    <property type="nucleotide sequence ID" value="NZ_BMIB01000004.1"/>
</dbReference>
<name>A0A917MXZ5_9BACT</name>
<dbReference type="AlphaFoldDB" id="A0A917MXZ5"/>
<proteinExistence type="predicted"/>